<feature type="transmembrane region" description="Helical" evidence="5">
    <location>
        <begin position="171"/>
        <end position="193"/>
    </location>
</feature>
<dbReference type="SMART" id="SM01117">
    <property type="entry name" value="Cyt-b5"/>
    <property type="match status" value="1"/>
</dbReference>
<keyword evidence="3 5" id="KW-0408">Iron</keyword>
<dbReference type="Pfam" id="PF00173">
    <property type="entry name" value="Cyt-b5"/>
    <property type="match status" value="1"/>
</dbReference>
<keyword evidence="1 5" id="KW-0349">Heme</keyword>
<dbReference type="AlphaFoldDB" id="T5AI55"/>
<feature type="domain" description="Cytochrome b5 heme-binding" evidence="6">
    <location>
        <begin position="5"/>
        <end position="81"/>
    </location>
</feature>
<evidence type="ECO:0000256" key="3">
    <source>
        <dbReference type="ARBA" id="ARBA00023004"/>
    </source>
</evidence>
<dbReference type="HOGENOM" id="CLU_102602_1_0_1"/>
<dbReference type="InterPro" id="IPR050668">
    <property type="entry name" value="Cytochrome_b5"/>
</dbReference>
<dbReference type="GO" id="GO:0016020">
    <property type="term" value="C:membrane"/>
    <property type="evidence" value="ECO:0007669"/>
    <property type="project" value="TreeGrafter"/>
</dbReference>
<dbReference type="GO" id="GO:0046872">
    <property type="term" value="F:metal ion binding"/>
    <property type="evidence" value="ECO:0007669"/>
    <property type="project" value="UniProtKB-UniRule"/>
</dbReference>
<dbReference type="OrthoDB" id="260519at2759"/>
<accession>T5AI55</accession>
<dbReference type="Proteomes" id="UP000019374">
    <property type="component" value="Unassembled WGS sequence"/>
</dbReference>
<organism evidence="7 8">
    <name type="scientific">Ophiocordyceps sinensis (strain Co18 / CGMCC 3.14243)</name>
    <name type="common">Yarsagumba caterpillar fungus</name>
    <name type="synonym">Hirsutella sinensis</name>
    <dbReference type="NCBI Taxonomy" id="911162"/>
    <lineage>
        <taxon>Eukaryota</taxon>
        <taxon>Fungi</taxon>
        <taxon>Dikarya</taxon>
        <taxon>Ascomycota</taxon>
        <taxon>Pezizomycotina</taxon>
        <taxon>Sordariomycetes</taxon>
        <taxon>Hypocreomycetidae</taxon>
        <taxon>Hypocreales</taxon>
        <taxon>Ophiocordycipitaceae</taxon>
        <taxon>Ophiocordyceps</taxon>
    </lineage>
</organism>
<keyword evidence="5" id="KW-0472">Membrane</keyword>
<name>T5AI55_OPHSC</name>
<comment type="similarity">
    <text evidence="4 5">Belongs to the cytochrome b5 family.</text>
</comment>
<evidence type="ECO:0000313" key="7">
    <source>
        <dbReference type="EMBL" id="EQL01447.1"/>
    </source>
</evidence>
<evidence type="ECO:0000256" key="2">
    <source>
        <dbReference type="ARBA" id="ARBA00022723"/>
    </source>
</evidence>
<dbReference type="GO" id="GO:0020037">
    <property type="term" value="F:heme binding"/>
    <property type="evidence" value="ECO:0007669"/>
    <property type="project" value="UniProtKB-UniRule"/>
</dbReference>
<evidence type="ECO:0000313" key="8">
    <source>
        <dbReference type="Proteomes" id="UP000019374"/>
    </source>
</evidence>
<dbReference type="InterPro" id="IPR018506">
    <property type="entry name" value="Cyt_B5_heme-BS"/>
</dbReference>
<dbReference type="PRINTS" id="PR00363">
    <property type="entry name" value="CYTOCHROMEB5"/>
</dbReference>
<gene>
    <name evidence="7" type="ORF">OCS_02849</name>
</gene>
<dbReference type="InterPro" id="IPR036400">
    <property type="entry name" value="Cyt_B5-like_heme/steroid_sf"/>
</dbReference>
<dbReference type="PANTHER" id="PTHR19359:SF14">
    <property type="entry name" value="CYTOCHROME B5 A"/>
    <property type="match status" value="1"/>
</dbReference>
<dbReference type="PROSITE" id="PS50255">
    <property type="entry name" value="CYTOCHROME_B5_2"/>
    <property type="match status" value="1"/>
</dbReference>
<sequence length="212" mass="23294">MASATREHTLQQIAQHKTPDDAWIAIHGKVYDVSGYLDLHPGGGDVLMEMAGSDATAEFDFHGHSDDARKSLAGFEVGSLAGHVGFPHFLVGSTQRQAHPNRQTVVEPRAVRKHVLTIGTGQKSMLGEMLRRWRSRQREWAWISGLALVYAAYTALLSHGPGEDRLAVASFQSGVLAALVVIALVGSAAMVWIRRALFHRKDAFEYAPYYSM</sequence>
<dbReference type="PANTHER" id="PTHR19359">
    <property type="entry name" value="CYTOCHROME B5"/>
    <property type="match status" value="1"/>
</dbReference>
<feature type="transmembrane region" description="Helical" evidence="5">
    <location>
        <begin position="140"/>
        <end position="159"/>
    </location>
</feature>
<dbReference type="SUPFAM" id="SSF55856">
    <property type="entry name" value="Cytochrome b5-like heme/steroid binding domain"/>
    <property type="match status" value="1"/>
</dbReference>
<evidence type="ECO:0000256" key="1">
    <source>
        <dbReference type="ARBA" id="ARBA00022617"/>
    </source>
</evidence>
<evidence type="ECO:0000256" key="5">
    <source>
        <dbReference type="RuleBase" id="RU362121"/>
    </source>
</evidence>
<evidence type="ECO:0000256" key="4">
    <source>
        <dbReference type="ARBA" id="ARBA00038168"/>
    </source>
</evidence>
<dbReference type="InterPro" id="IPR001199">
    <property type="entry name" value="Cyt_B5-like_heme/steroid-bd"/>
</dbReference>
<dbReference type="eggNOG" id="KOG0537">
    <property type="taxonomic scope" value="Eukaryota"/>
</dbReference>
<keyword evidence="2 5" id="KW-0479">Metal-binding</keyword>
<reference evidence="7 8" key="1">
    <citation type="journal article" date="2013" name="Chin. Sci. Bull.">
        <title>Genome survey uncovers the secrets of sex and lifestyle in caterpillar fungus.</title>
        <authorList>
            <person name="Hu X."/>
            <person name="Zhang Y."/>
            <person name="Xiao G."/>
            <person name="Zheng P."/>
            <person name="Xia Y."/>
            <person name="Zhang X."/>
            <person name="St Leger R.J."/>
            <person name="Liu X."/>
            <person name="Wang C."/>
        </authorList>
    </citation>
    <scope>NUCLEOTIDE SEQUENCE [LARGE SCALE GENOMIC DNA]</scope>
    <source>
        <strain evidence="8">Co18 / CGMCC 3.14243</strain>
        <tissue evidence="7">Fruit-body</tissue>
    </source>
</reference>
<keyword evidence="5" id="KW-0812">Transmembrane</keyword>
<evidence type="ECO:0000259" key="6">
    <source>
        <dbReference type="PROSITE" id="PS50255"/>
    </source>
</evidence>
<proteinExistence type="inferred from homology"/>
<keyword evidence="5" id="KW-1133">Transmembrane helix</keyword>
<dbReference type="PROSITE" id="PS00191">
    <property type="entry name" value="CYTOCHROME_B5_1"/>
    <property type="match status" value="1"/>
</dbReference>
<protein>
    <submittedName>
        <fullName evidence="7">Cytochrome b5</fullName>
    </submittedName>
</protein>
<comment type="caution">
    <text evidence="5">Lacks conserved residue(s) required for the propagation of feature annotation.</text>
</comment>
<dbReference type="EMBL" id="KE652491">
    <property type="protein sequence ID" value="EQL01447.1"/>
    <property type="molecule type" value="Genomic_DNA"/>
</dbReference>
<dbReference type="Gene3D" id="3.10.120.10">
    <property type="entry name" value="Cytochrome b5-like heme/steroid binding domain"/>
    <property type="match status" value="1"/>
</dbReference>